<evidence type="ECO:0000256" key="4">
    <source>
        <dbReference type="SAM" id="MobiDB-lite"/>
    </source>
</evidence>
<protein>
    <submittedName>
        <fullName evidence="6">Cadherin-like</fullName>
    </submittedName>
</protein>
<dbReference type="InterPro" id="IPR051561">
    <property type="entry name" value="FRAS1_ECM"/>
</dbReference>
<feature type="compositionally biased region" description="Polar residues" evidence="4">
    <location>
        <begin position="4116"/>
        <end position="4129"/>
    </location>
</feature>
<reference evidence="6 7" key="1">
    <citation type="submission" date="2017-02" db="EMBL/GenBank/DDBJ databases">
        <authorList>
            <person name="Peterson S.W."/>
        </authorList>
    </citation>
    <scope>NUCLEOTIDE SEQUENCE [LARGE SCALE GENOMIC DNA]</scope>
    <source>
        <strain evidence="6 7">DSM 16080</strain>
    </source>
</reference>
<feature type="region of interest" description="Disordered" evidence="4">
    <location>
        <begin position="970"/>
        <end position="1011"/>
    </location>
</feature>
<dbReference type="GO" id="GO:0005509">
    <property type="term" value="F:calcium ion binding"/>
    <property type="evidence" value="ECO:0007669"/>
    <property type="project" value="InterPro"/>
</dbReference>
<feature type="region of interest" description="Disordered" evidence="4">
    <location>
        <begin position="4116"/>
        <end position="4139"/>
    </location>
</feature>
<dbReference type="Proteomes" id="UP000190027">
    <property type="component" value="Unassembled WGS sequence"/>
</dbReference>
<dbReference type="GO" id="GO:0007156">
    <property type="term" value="P:homophilic cell adhesion via plasma membrane adhesion molecules"/>
    <property type="evidence" value="ECO:0007669"/>
    <property type="project" value="InterPro"/>
</dbReference>
<proteinExistence type="predicted"/>
<evidence type="ECO:0000313" key="7">
    <source>
        <dbReference type="Proteomes" id="UP000190027"/>
    </source>
</evidence>
<feature type="compositionally biased region" description="Polar residues" evidence="4">
    <location>
        <begin position="1771"/>
        <end position="1792"/>
    </location>
</feature>
<organism evidence="6 7">
    <name type="scientific">Paucidesulfovibrio gracilis DSM 16080</name>
    <dbReference type="NCBI Taxonomy" id="1121449"/>
    <lineage>
        <taxon>Bacteria</taxon>
        <taxon>Pseudomonadati</taxon>
        <taxon>Thermodesulfobacteriota</taxon>
        <taxon>Desulfovibrionia</taxon>
        <taxon>Desulfovibrionales</taxon>
        <taxon>Desulfovibrionaceae</taxon>
        <taxon>Paucidesulfovibrio</taxon>
    </lineage>
</organism>
<feature type="region of interest" description="Disordered" evidence="4">
    <location>
        <begin position="4419"/>
        <end position="4494"/>
    </location>
</feature>
<name>A0A1T4W4R9_9BACT</name>
<sequence length="4681" mass="485509">MQRFWRLIRKDTTRPDTPTAPWRCSLALEERVLFDASAASVVASVLGDAPDVDNSDAQHDADQHDQSTPHIDQQAKDLAQAAGAMQKQDAGDPDQTPDSLLPPTDAVSQSQARQLVVISTAVENWQDLAHSMDDNAEVLLVDADDDGIARITEALAHRKDIDSLHILSHGESGEVFLGTSTLDNAALHARAQEIGSWSRALTPDADILLWSCDTGAGSQGAQLVAGLAQRTGADVAASDDATGHTDKGGDWQLETRVGDVDASLPFAESVTNEFHGLLNDAPILGVDSSTLLVTEGDPATFLDSSLTLWDDDTLAQATVHLSDMREGDVLSFTESDNILGSWNAATGTLTLTGEASAAEYQTALRSVRFEHTGDDPGTSRTVTYSLTDTNHDASGANTIEAQRDILITPVDDAPVVDTPLADIHVQEDAGSSSIDLSGLFTDPDNDDLAISVAVAGNTNPGLVDASINGTTLNLDYLADQHGSATITLRGTSNGQTVETSFQVTVDPVDDAPTVAATIPDVHVQEDAGTSDIDLSGVFTDLDNDDSAITYEVTGNTNNGLVQTSLSGSTLHLDYLADQHGSATITILATSNGKTVETSFQVTVDPVDDAPTVAAPIADVEVAEDAPTTDIDLSGVFTDLDNEDANITYEVVNNTNGQLVQASISGSTLHLDYVANQNGTADITIRATSGGQSVEISFGVTVTPGADAPVLGGSDIDLGQINEDTPMGSNQGTSVESLVQTLQGQDEYSDPDGSSPAGLAIVGADNANGVWEYSVDGGTSWQEVGPCSDNTALLLAASAQNRIRFRPDADYHGQTSLTLRAWDQSNGSNGSVVSIDATGGATAFSTQSAQALLDIVSVNDAPVLDGDPTLPPMMEDADPGNGQSVADILAGMAQDDADSNPDLGLAVTGMDLSAVSGTWEYSEDGGTSWTEFPADLAADNALLLAHSARIRFTPDANENGVTTLSYRVWDESNNSSTGDRIDPGTGGGDSAFSSVEGSLTQAVSPDNDTPDPMATRLEFTENHTGSQAVTIGIADLRYEEPSGDMEQSWDQMVYELSAALPAHGRVELNVGGQWVELGQGGLFSQQDISQGKVRYVYTGGELSANGSDSVGFTLRDGAGGEAVGTLDIVINEANAPIQYSGSDIQVQEYIRPGDVNPIDIGLTDPDGNPDSLQITLESLPGYGELQFFDGSAWVAATTGLTFTQADMTAGYLRYVHDGTEPVAAAAQTTFQFSVDDGRGSQISNAVVTLSIAPRNDAPTVTNNGLTLDEGQSQIIGSAHLFAHDVDSPHHQLTYTITSDTTNGWLELGGQRLGAGSTFQQVDIDNGDLVYVHGDGENTSDSFAFDLRDGNGELVSDTFSIDVNPVNDAPEVERTETVWLKTQHTRTLRTSDLDGSDMESTDTELTWTWNALPQNVHIEINGQTVNEFTHAQLAAGDVLLVHDGPVDNTGHVDVTFTLHDNETDHAPTDLTDTGTLRIYVYETAGPGIPNHVPLMENNEPLVVLEDNSGGTVRNVITSDLLSAWDRDGDDPSFTITDTGSLHGTIYLDGQALGVGDSFTQADINNGLVSYANDGSENTVASFQFTISDGKDQNDNPDGLPDSAPQTFNITITPVNDAPDLQADNPVNVDEHDDAGTDDADAHTLADVENASALTVDNLGGDATLLWSDVDNSDPNQMVFEIVSNPGGGTIRVWNGTSWQSVGVGGHFSIQNVRDGDVAYFHNPDSEPNPAQDQFQVQLTDGGDTPSQTVTVDLNVTPVNDAPTANGGRASINEGGTQVLNQGGSHLSSGDPDNTTAEMTYALGTGPQHGTVWFDQNNDGQFDAGEAMASGDTFTQADLDAGRLRYTHDGTENFTDTFTFTATDPSGLTSAPATVTMTMRPINDTPTIITNTGGQVYEGDSLILSTENLDNDAGDGSNLKAWDPDNSATQVQFRITQNVDKGYLYLDTNGNGVLDGDEKQLGAGSVFTLDDLHNDRLIYQHDGSEPLGDSATDQFGFRISDSSGGNEPTGTFNINILATNDAPGIVAPTDALLDEDSSVLIKGIEVSDVDVAQGTDTLSLELSVGHGLLTLQNTGGVTLENNGTGTVTISGSAEAVNAVLDSGVRYTPDADYNDISQPGTPGDVLHLTLSDNGNTGQGGEQTATTQTDITIRPVNDAPEVVYDPGGSNISLDPTTGDIPVSLNEDDTLTLGPIQISDTELTLGETDGGSEDGTVRVTLNVDHGRLTLSDTTGLGGDTNGSDGTLSFTGSLTDVNNALSSLQYNPDTHYNGSDTISLLVTDQGNEGVGGAKSVSGSFAVTVSPVNDAPVLDTSGPASVLAEVEDTTGEGTSVAAILGDLVSDVDADPVEGMALVGITTTANGTWQYNTGSGWQDVPTNLAETSALLLGVDAKLRFVGAADFNGTDTGQLTWRAWDTTEGSAGGRLDVSTATSEGPVSLQTRTLTADVSAVNDQPGIADLPFVVDYTEGAGLQAQGTPVTLAPGASISDFDIDNAEDDYAGATLTVQRNAVLQDTDRYDIGGDFTKDNGTLKHNGTDVGSYELINGKLTITFNDAATGDIVDAALQSLTFSSIKDNPPPTQIIAITFRDGNAGEQGTGGELTATGTVFVDITATNDAPIISDPDGGDLADVDEDDTEYTSVADILTGTQGREPDGGGLTGIAITDADRTNGVWDYSTDNGQTWNEIVAGQANQDPLHLDGSALIRFRPDPNFNGQATFNYHAWDASNAVASGDSQAIVSTGGDTAYSVNTADATVTVNPVNDAPEITDGGSLDAGNSTENQAITVSGPTIGDLDLDPAITQDTGNDPDLRLTLENAAGTINLTTTTGLHFVDGTGNGQSRVVVEGTLSELNAALSSFEYTPGDDSGVSESIAITISDLGNVGGGALQDSTTIVVNNIQPVNDAPVLDMPSDQIMNEDGVLDLGGEIQLQPVDERDGEVHVTLAISQGYGELDITPVNGLQITDNGDSLDLRGTTDQINTALQSLTFTPEAEHNTPQDGTVQITVTYSDEGYGLDGQQTAPALETTQHFNITVNPVNDAPEVVGVGGDVTIYDEAQGPVFVTQDASLTDMEFQRGEVADFDGGSLSVRLAVGAIQGDVLGLANNGLLTVSGSQVLYNGTVIGSFTAGDHDTALTVALNGNADQQAVSALLEAVTYDHTTDNPSNFGNNLKRVVEFTFNDGDGTARGGQSTSAPVTTVVTIGDLHNDAPVIGGMPGDTTLDENAVNPDTGTPAFILPGATVSDVDSTTLGGGQLTIGYNSGSDAWDQLGINNQGTGAGLIGVNGSNITYGGTVIGTLSGGSDGADLVVSLNDQATPEAVQAMLRQATYHSTSHNPDVDQTANVLQITLRDSSGADAATSAPATLNLTVTPQNDAPVLDNSSDLHLLDIQEDSTDSSTVAEILGSDNNSDPISDVDDGSVEGIAVTGADSTHGTWQYNTGSGWTSLPNVSEGAALLLQPDATIRFVPNADYNGPATLQFRAWDQTSGTEGQQVDTTTNGGGTAFSTATDTVSINVTAVNDDPVPTGSPTTQVVLEDSTDHAGESVQNLFGGLFSDPNDAAELSGADQFAGVAVVGNTATAAQGNWQYSTDNGQTWTNVGNVADNNALLLNADAKLRFVPAGDFNGTPAALTVRLADNSGGALADGTHADLNGPASTAPFARTTTDLQANVLPVNDAPTLDDSGNTPADFQEGGGFVSIGQGVVLGDTEFLNGEISDFDGATLTVNISSNAQDGDQLSILHQGTGAGQIGISGSTITYGGAVIGSFTAGDHNNAMTVTFNANADMATVQALIQHVGFSSTSDNPDNFGADPSREMKFVFKDGDGTERGGQDTSNTATVSVNITPVNDAPVIGGMPGNTTLDENAVNPDTGTPAFILPGVTIGDVDSTTLGGGQLTIGYNSGSDAWDQLGINNQGTGVGQIGVSGSNITYGGTVIGTLSGGSDGADLVVSLNDQATPEAVQAMLRQATYHSTSHNPDVDQTANVLQITLRDSSGADAATSAPVILNLTVTPQNDAPVLDNSSDLHLPDVSEDMTNPSGSTVAEILGSDNNSDPITDVDNNALEGMAVTGADSTHGTWQYDTGSGWTNFPNVSEDAALLLQPDAKIRFVPDADFDGTADMQFRAWDQTSGTEGQQVDTTTNGGGTAFSTDTDSVTVDITPVNDTPEVDAPTARQNLLPDGTLEFSQANGNAIVVDDLDAAGQDVTVTLEVPRGELNLSGINGLSSVQGNGTTTVTFTGSLTEVNAALEGMTYTGDGVTGTLHLTVTINDNGHTGTDPGLTGSATDERDTAQVELRLTDDINTAPVITLPNSASTAPGQDLELSGNLAIQVTDVDAFNGEVRVTLHVDHGTLTLNDTTGLNFPTGDSPSGQDSITFAGQLDAVQSALDNLVFSPEDGFTGEAQLQVTVNDQGNTGAGGALSDSETLEISVQKPNPVEPPHLPDDSPTPPPSHTPPPPQDPGPSASPGGGNKPSDLLPPVPQSRQSDPMGFYQQLGNAYDGDGDTGEQFSLQLENQTFRSDRPTDFTIPPSAIRHNDPSIQVTLEATMPDGSPLPSWISFNASDGTFSIDPPDGLEHVIEVLVKARDEMGNEAKSTFVIELVGAQADSQQDDGTPPRDGEPAEGDQADRTNGNAIQLTISDAGQAAPDQSEPNQPQAEGQSVSGKPGLDTQIAEAGHSGLLRQASQLANLFGLG</sequence>
<dbReference type="InterPro" id="IPR036278">
    <property type="entry name" value="Sialidase_sf"/>
</dbReference>
<dbReference type="Gene3D" id="2.60.40.10">
    <property type="entry name" value="Immunoglobulins"/>
    <property type="match status" value="1"/>
</dbReference>
<feature type="region of interest" description="Disordered" evidence="4">
    <location>
        <begin position="1765"/>
        <end position="1792"/>
    </location>
</feature>
<feature type="compositionally biased region" description="Basic and acidic residues" evidence="4">
    <location>
        <begin position="56"/>
        <end position="67"/>
    </location>
</feature>
<dbReference type="InterPro" id="IPR013783">
    <property type="entry name" value="Ig-like_fold"/>
</dbReference>
<keyword evidence="2" id="KW-0677">Repeat</keyword>
<dbReference type="STRING" id="1121449.SAMN02745704_00315"/>
<feature type="region of interest" description="Disordered" evidence="4">
    <location>
        <begin position="4505"/>
        <end position="4524"/>
    </location>
</feature>
<keyword evidence="7" id="KW-1185">Reference proteome</keyword>
<keyword evidence="1" id="KW-0732">Signal</keyword>
<dbReference type="Pfam" id="PF16184">
    <property type="entry name" value="Cadherin_3"/>
    <property type="match status" value="6"/>
</dbReference>
<evidence type="ECO:0000259" key="5">
    <source>
        <dbReference type="PROSITE" id="PS50268"/>
    </source>
</evidence>
<dbReference type="InterPro" id="IPR002126">
    <property type="entry name" value="Cadherin-like_dom"/>
</dbReference>
<feature type="compositionally biased region" description="Polar residues" evidence="4">
    <location>
        <begin position="990"/>
        <end position="1006"/>
    </location>
</feature>
<keyword evidence="3" id="KW-0325">Glycoprotein</keyword>
<dbReference type="SUPFAM" id="SSF49313">
    <property type="entry name" value="Cadherin-like"/>
    <property type="match status" value="1"/>
</dbReference>
<dbReference type="SMART" id="SM00736">
    <property type="entry name" value="CADG"/>
    <property type="match status" value="2"/>
</dbReference>
<dbReference type="InterPro" id="IPR015919">
    <property type="entry name" value="Cadherin-like_sf"/>
</dbReference>
<dbReference type="GO" id="GO:0016020">
    <property type="term" value="C:membrane"/>
    <property type="evidence" value="ECO:0007669"/>
    <property type="project" value="InterPro"/>
</dbReference>
<feature type="domain" description="Cadherin" evidence="5">
    <location>
        <begin position="1646"/>
        <end position="1762"/>
    </location>
</feature>
<dbReference type="RefSeq" id="WP_144019045.1">
    <property type="nucleotide sequence ID" value="NZ_FUYC01000001.1"/>
</dbReference>
<evidence type="ECO:0000256" key="1">
    <source>
        <dbReference type="ARBA" id="ARBA00022729"/>
    </source>
</evidence>
<dbReference type="GO" id="GO:0009653">
    <property type="term" value="P:anatomical structure morphogenesis"/>
    <property type="evidence" value="ECO:0007669"/>
    <property type="project" value="TreeGrafter"/>
</dbReference>
<feature type="region of interest" description="Disordered" evidence="4">
    <location>
        <begin position="50"/>
        <end position="108"/>
    </location>
</feature>
<accession>A0A1T4W4R9</accession>
<evidence type="ECO:0000313" key="6">
    <source>
        <dbReference type="EMBL" id="SKA72207.1"/>
    </source>
</evidence>
<dbReference type="InterPro" id="IPR006644">
    <property type="entry name" value="Cadg"/>
</dbReference>
<evidence type="ECO:0000256" key="3">
    <source>
        <dbReference type="ARBA" id="ARBA00023180"/>
    </source>
</evidence>
<dbReference type="InterPro" id="IPR025592">
    <property type="entry name" value="DUF4347"/>
</dbReference>
<dbReference type="Pfam" id="PF14252">
    <property type="entry name" value="DUF4347"/>
    <property type="match status" value="1"/>
</dbReference>
<feature type="region of interest" description="Disordered" evidence="4">
    <location>
        <begin position="1612"/>
        <end position="1636"/>
    </location>
</feature>
<dbReference type="SUPFAM" id="SSF50939">
    <property type="entry name" value="Sialidases"/>
    <property type="match status" value="2"/>
</dbReference>
<gene>
    <name evidence="6" type="ORF">SAMN02745704_00315</name>
</gene>
<dbReference type="InterPro" id="IPR039005">
    <property type="entry name" value="CSPG_rpt"/>
</dbReference>
<feature type="compositionally biased region" description="Polar residues" evidence="4">
    <location>
        <begin position="4637"/>
        <end position="4650"/>
    </location>
</feature>
<dbReference type="EMBL" id="FUYC01000001">
    <property type="protein sequence ID" value="SKA72207.1"/>
    <property type="molecule type" value="Genomic_DNA"/>
</dbReference>
<dbReference type="PROSITE" id="PS50268">
    <property type="entry name" value="CADHERIN_2"/>
    <property type="match status" value="1"/>
</dbReference>
<dbReference type="PANTHER" id="PTHR45739:SF12">
    <property type="entry name" value="CHONDROITIN SULFATE PROTEOGLYCAN 4-LIKE ISOFORM X2"/>
    <property type="match status" value="1"/>
</dbReference>
<dbReference type="OrthoDB" id="5454111at2"/>
<feature type="compositionally biased region" description="Polar residues" evidence="4">
    <location>
        <begin position="4616"/>
        <end position="4628"/>
    </location>
</feature>
<dbReference type="PANTHER" id="PTHR45739">
    <property type="entry name" value="MATRIX PROTEIN, PUTATIVE-RELATED"/>
    <property type="match status" value="1"/>
</dbReference>
<feature type="region of interest" description="Disordered" evidence="4">
    <location>
        <begin position="4592"/>
        <end position="4664"/>
    </location>
</feature>
<dbReference type="Pfam" id="PF05345">
    <property type="entry name" value="He_PIG"/>
    <property type="match status" value="1"/>
</dbReference>
<dbReference type="PROSITE" id="PS51854">
    <property type="entry name" value="CSPG"/>
    <property type="match status" value="5"/>
</dbReference>
<evidence type="ECO:0000256" key="2">
    <source>
        <dbReference type="ARBA" id="ARBA00022737"/>
    </source>
</evidence>
<feature type="compositionally biased region" description="Pro residues" evidence="4">
    <location>
        <begin position="4423"/>
        <end position="4448"/>
    </location>
</feature>